<sequence length="409" mass="48414">MNTSIEIKHQFSKTKICKHFLENKCTNKKNCNYAHVLEELKPLPNLKNTKLCSSLKKNIPCNNHLCGYAHGIENLQPSTNLSTYKTNLCYFWKKKKCMNQWKCRFAHGIEEIRPLKTESQINLHTKYDRNYQINKKNENKAPKKTEKKEENIITKDTNKIVEKFLNGNQKRAEFYYANENINWNFNLKKQNSKYKHENGKNKRGIKIRKDDSSMMYNFKLLENLSTIDTDFSYFDESFTYINDKDNINDGNVVNSYFDIFPTMYMNDYPTSGYKQVCGSTNCSSKEDNYNYIQMFEGEENLSYDINSFNLDFLTQENDCSTIFDKKICTDMNNNTQKNLKTNQNDQEETISNRSKKHSETNSEYINDIYKSINEQLSKKRENVHMCISALFHVYDVNIEYICVYTDIYI</sequence>
<keyword evidence="1 5" id="KW-0479">Metal-binding</keyword>
<evidence type="ECO:0000313" key="9">
    <source>
        <dbReference type="Proteomes" id="UP000008553"/>
    </source>
</evidence>
<dbReference type="SMART" id="SM00356">
    <property type="entry name" value="ZnF_C3H1"/>
    <property type="match status" value="2"/>
</dbReference>
<dbReference type="InterPro" id="IPR000571">
    <property type="entry name" value="Znf_CCCH"/>
</dbReference>
<dbReference type="PROSITE" id="PS50103">
    <property type="entry name" value="ZF_C3H1"/>
    <property type="match status" value="2"/>
</dbReference>
<comment type="caution">
    <text evidence="8">The sequence shown here is derived from an EMBL/GenBank/DDBJ whole genome shotgun (WGS) entry which is preliminary data.</text>
</comment>
<keyword evidence="2" id="KW-0677">Repeat</keyword>
<dbReference type="PaxDb" id="73239-Q7RCR5"/>
<dbReference type="InterPro" id="IPR036855">
    <property type="entry name" value="Znf_CCCH_sf"/>
</dbReference>
<keyword evidence="3 5" id="KW-0863">Zinc-finger</keyword>
<dbReference type="Gene3D" id="4.10.1000.10">
    <property type="entry name" value="Zinc finger, CCCH-type"/>
    <property type="match status" value="1"/>
</dbReference>
<dbReference type="SUPFAM" id="SSF90229">
    <property type="entry name" value="CCCH zinc finger"/>
    <property type="match status" value="2"/>
</dbReference>
<dbReference type="GO" id="GO:0008270">
    <property type="term" value="F:zinc ion binding"/>
    <property type="evidence" value="ECO:0007669"/>
    <property type="project" value="UniProtKB-KW"/>
</dbReference>
<feature type="zinc finger region" description="C3H1-type" evidence="5">
    <location>
        <begin position="11"/>
        <end position="38"/>
    </location>
</feature>
<feature type="region of interest" description="Disordered" evidence="6">
    <location>
        <begin position="338"/>
        <end position="359"/>
    </location>
</feature>
<name>Q7RCR5_PLAYO</name>
<dbReference type="EMBL" id="AABL01001848">
    <property type="protein sequence ID" value="EAA17779.1"/>
    <property type="molecule type" value="Genomic_DNA"/>
</dbReference>
<keyword evidence="9" id="KW-1185">Reference proteome</keyword>
<feature type="domain" description="C3H1-type" evidence="7">
    <location>
        <begin position="11"/>
        <end position="38"/>
    </location>
</feature>
<evidence type="ECO:0000256" key="6">
    <source>
        <dbReference type="SAM" id="MobiDB-lite"/>
    </source>
</evidence>
<dbReference type="GO" id="GO:0003729">
    <property type="term" value="F:mRNA binding"/>
    <property type="evidence" value="ECO:0007669"/>
    <property type="project" value="InterPro"/>
</dbReference>
<feature type="domain" description="C3H1-type" evidence="7">
    <location>
        <begin position="83"/>
        <end position="110"/>
    </location>
</feature>
<evidence type="ECO:0000256" key="2">
    <source>
        <dbReference type="ARBA" id="ARBA00022737"/>
    </source>
</evidence>
<keyword evidence="4 5" id="KW-0862">Zinc</keyword>
<dbReference type="InterPro" id="IPR045877">
    <property type="entry name" value="ZFP36-like"/>
</dbReference>
<evidence type="ECO:0000313" key="8">
    <source>
        <dbReference type="EMBL" id="EAA17779.1"/>
    </source>
</evidence>
<gene>
    <name evidence="8" type="ORF">PY05712</name>
</gene>
<dbReference type="Proteomes" id="UP000008553">
    <property type="component" value="Unassembled WGS sequence"/>
</dbReference>
<evidence type="ECO:0000256" key="5">
    <source>
        <dbReference type="PROSITE-ProRule" id="PRU00723"/>
    </source>
</evidence>
<evidence type="ECO:0000259" key="7">
    <source>
        <dbReference type="PROSITE" id="PS50103"/>
    </source>
</evidence>
<feature type="zinc finger region" description="C3H1-type" evidence="5">
    <location>
        <begin position="83"/>
        <end position="110"/>
    </location>
</feature>
<dbReference type="AlphaFoldDB" id="Q7RCR5"/>
<protein>
    <recommendedName>
        <fullName evidence="7">C3H1-type domain-containing protein</fullName>
    </recommendedName>
</protein>
<evidence type="ECO:0000256" key="1">
    <source>
        <dbReference type="ARBA" id="ARBA00022723"/>
    </source>
</evidence>
<dbReference type="STRING" id="73239.Q7RCR5"/>
<accession>Q7RCR5</accession>
<evidence type="ECO:0000256" key="4">
    <source>
        <dbReference type="ARBA" id="ARBA00022833"/>
    </source>
</evidence>
<dbReference type="PANTHER" id="PTHR12547">
    <property type="entry name" value="CCCH ZINC FINGER/TIS11-RELATED"/>
    <property type="match status" value="1"/>
</dbReference>
<reference evidence="8 9" key="1">
    <citation type="journal article" date="2002" name="Nature">
        <title>Genome sequence and comparative analysis of the model rodent malaria parasite Plasmodium yoelii yoelii.</title>
        <authorList>
            <person name="Carlton J.M."/>
            <person name="Angiuoli S.V."/>
            <person name="Suh B.B."/>
            <person name="Kooij T.W."/>
            <person name="Pertea M."/>
            <person name="Silva J.C."/>
            <person name="Ermolaeva M.D."/>
            <person name="Allen J.E."/>
            <person name="Selengut J.D."/>
            <person name="Koo H.L."/>
            <person name="Peterson J.D."/>
            <person name="Pop M."/>
            <person name="Kosack D.S."/>
            <person name="Shumway M.F."/>
            <person name="Bidwell S.L."/>
            <person name="Shallom S.J."/>
            <person name="van Aken S.E."/>
            <person name="Riedmuller S.B."/>
            <person name="Feldblyum T.V."/>
            <person name="Cho J.K."/>
            <person name="Quackenbush J."/>
            <person name="Sedegah M."/>
            <person name="Shoaibi A."/>
            <person name="Cummings L.M."/>
            <person name="Florens L."/>
            <person name="Yates J.R."/>
            <person name="Raine J.D."/>
            <person name="Sinden R.E."/>
            <person name="Harris M.A."/>
            <person name="Cunningham D.A."/>
            <person name="Preiser P.R."/>
            <person name="Bergman L.W."/>
            <person name="Vaidya A.B."/>
            <person name="van Lin L.H."/>
            <person name="Janse C.J."/>
            <person name="Waters A.P."/>
            <person name="Smith H.O."/>
            <person name="White O.R."/>
            <person name="Salzberg S.L."/>
            <person name="Venter J.C."/>
            <person name="Fraser C.M."/>
            <person name="Hoffman S.L."/>
            <person name="Gardner M.J."/>
            <person name="Carucci D.J."/>
        </authorList>
    </citation>
    <scope>NUCLEOTIDE SEQUENCE [LARGE SCALE GENOMIC DNA]</scope>
    <source>
        <strain evidence="8 9">17XNL</strain>
    </source>
</reference>
<dbReference type="PANTHER" id="PTHR12547:SF18">
    <property type="entry name" value="PROTEIN TIS11"/>
    <property type="match status" value="1"/>
</dbReference>
<organism evidence="8 9">
    <name type="scientific">Plasmodium yoelii yoelii</name>
    <dbReference type="NCBI Taxonomy" id="73239"/>
    <lineage>
        <taxon>Eukaryota</taxon>
        <taxon>Sar</taxon>
        <taxon>Alveolata</taxon>
        <taxon>Apicomplexa</taxon>
        <taxon>Aconoidasida</taxon>
        <taxon>Haemosporida</taxon>
        <taxon>Plasmodiidae</taxon>
        <taxon>Plasmodium</taxon>
        <taxon>Plasmodium (Vinckeia)</taxon>
    </lineage>
</organism>
<dbReference type="InParanoid" id="Q7RCR5"/>
<evidence type="ECO:0000256" key="3">
    <source>
        <dbReference type="ARBA" id="ARBA00022771"/>
    </source>
</evidence>
<dbReference type="Gene3D" id="3.30.1370.210">
    <property type="match status" value="1"/>
</dbReference>
<proteinExistence type="predicted"/>